<keyword evidence="3 7" id="KW-0812">Transmembrane</keyword>
<feature type="transmembrane region" description="Helical" evidence="7">
    <location>
        <begin position="255"/>
        <end position="279"/>
    </location>
</feature>
<keyword evidence="5 7" id="KW-0472">Membrane</keyword>
<protein>
    <submittedName>
        <fullName evidence="9">CnrT, Cation Diffusion Facilitator, involved in Co(II), Ni(II) resistance</fullName>
    </submittedName>
</protein>
<reference evidence="9 10" key="1">
    <citation type="submission" date="2018-01" db="EMBL/GenBank/DDBJ databases">
        <authorList>
            <person name="Clerissi C."/>
        </authorList>
    </citation>
    <scope>NUCLEOTIDE SEQUENCE [LARGE SCALE GENOMIC DNA]</scope>
    <source>
        <strain evidence="9">Cupriavidus taiwanensis STM 6021</strain>
    </source>
</reference>
<dbReference type="GO" id="GO:0016020">
    <property type="term" value="C:membrane"/>
    <property type="evidence" value="ECO:0007669"/>
    <property type="project" value="UniProtKB-SubCell"/>
</dbReference>
<feature type="transmembrane region" description="Helical" evidence="7">
    <location>
        <begin position="43"/>
        <end position="61"/>
    </location>
</feature>
<feature type="transmembrane region" description="Helical" evidence="7">
    <location>
        <begin position="169"/>
        <end position="187"/>
    </location>
</feature>
<gene>
    <name evidence="9" type="primary">cnrT</name>
    <name evidence="9" type="ORF">CBM2594_U30107</name>
</gene>
<dbReference type="SUPFAM" id="SSF103481">
    <property type="entry name" value="Multidrug resistance efflux transporter EmrE"/>
    <property type="match status" value="2"/>
</dbReference>
<feature type="domain" description="EamA" evidence="8">
    <location>
        <begin position="195"/>
        <end position="324"/>
    </location>
</feature>
<feature type="transmembrane region" description="Helical" evidence="7">
    <location>
        <begin position="309"/>
        <end position="326"/>
    </location>
</feature>
<feature type="transmembrane region" description="Helical" evidence="7">
    <location>
        <begin position="73"/>
        <end position="95"/>
    </location>
</feature>
<comment type="similarity">
    <text evidence="2">Belongs to the EamA transporter family.</text>
</comment>
<evidence type="ECO:0000313" key="10">
    <source>
        <dbReference type="Proteomes" id="UP000257139"/>
    </source>
</evidence>
<dbReference type="EMBL" id="OGUU01000050">
    <property type="protein sequence ID" value="SPC26085.1"/>
    <property type="molecule type" value="Genomic_DNA"/>
</dbReference>
<name>A0A7Z7JIS8_9BURK</name>
<keyword evidence="4 7" id="KW-1133">Transmembrane helix</keyword>
<dbReference type="Proteomes" id="UP000257139">
    <property type="component" value="Unassembled WGS sequence"/>
</dbReference>
<feature type="transmembrane region" description="Helical" evidence="7">
    <location>
        <begin position="141"/>
        <end position="162"/>
    </location>
</feature>
<feature type="transmembrane region" description="Helical" evidence="7">
    <location>
        <begin position="193"/>
        <end position="210"/>
    </location>
</feature>
<comment type="caution">
    <text evidence="9">The sequence shown here is derived from an EMBL/GenBank/DDBJ whole genome shotgun (WGS) entry which is preliminary data.</text>
</comment>
<feature type="domain" description="EamA" evidence="8">
    <location>
        <begin position="47"/>
        <end position="185"/>
    </location>
</feature>
<evidence type="ECO:0000256" key="7">
    <source>
        <dbReference type="SAM" id="Phobius"/>
    </source>
</evidence>
<evidence type="ECO:0000313" key="9">
    <source>
        <dbReference type="EMBL" id="SPC26085.1"/>
    </source>
</evidence>
<evidence type="ECO:0000256" key="3">
    <source>
        <dbReference type="ARBA" id="ARBA00022692"/>
    </source>
</evidence>
<evidence type="ECO:0000256" key="1">
    <source>
        <dbReference type="ARBA" id="ARBA00004141"/>
    </source>
</evidence>
<dbReference type="AlphaFoldDB" id="A0A7Z7JIS8"/>
<dbReference type="InterPro" id="IPR050638">
    <property type="entry name" value="AA-Vitamin_Transporters"/>
</dbReference>
<proteinExistence type="inferred from homology"/>
<sequence length="390" mass="41596">MPASLAHPCRVKGRPITWSPQLSDARDNAIPLCQPQYAMSLRLASPALAAAILFGASTPLAKALTGGISPLMLAGLLYLGSGIGLLIAIGARRLFGARQSAEGGTLAIPPAEWPWLLAAIIAGGVAGPALLMTGLNETSAATASLLLNVEGVLTAVIAWVVFKENADRQIVLGMVAIVAGGLLLSWQPGEVRFASGAILVVAACLCWAVDNNLTRKVSNNDALVIACLKGLVAGVCNTSLAFATGADLPPFASTLAAMVVGFAGYGVSLALFVIALRWLGTARTGAYFSIAPVFGVVISLAIWPDVPGVTFWLAAALMALGIWLHLRERHEHEHTHDPLEHSHAHRHDAHHQHEHDFPWEGAEPHRHWHRHEVLIHRHPHYPDTHHRHSH</sequence>
<dbReference type="PANTHER" id="PTHR32322:SF2">
    <property type="entry name" value="EAMA DOMAIN-CONTAINING PROTEIN"/>
    <property type="match status" value="1"/>
</dbReference>
<evidence type="ECO:0000259" key="8">
    <source>
        <dbReference type="Pfam" id="PF00892"/>
    </source>
</evidence>
<organism evidence="9 10">
    <name type="scientific">Cupriavidus taiwanensis</name>
    <dbReference type="NCBI Taxonomy" id="164546"/>
    <lineage>
        <taxon>Bacteria</taxon>
        <taxon>Pseudomonadati</taxon>
        <taxon>Pseudomonadota</taxon>
        <taxon>Betaproteobacteria</taxon>
        <taxon>Burkholderiales</taxon>
        <taxon>Burkholderiaceae</taxon>
        <taxon>Cupriavidus</taxon>
    </lineage>
</organism>
<feature type="region of interest" description="Disordered" evidence="6">
    <location>
        <begin position="334"/>
        <end position="356"/>
    </location>
</feature>
<dbReference type="Pfam" id="PF00892">
    <property type="entry name" value="EamA"/>
    <property type="match status" value="2"/>
</dbReference>
<feature type="transmembrane region" description="Helical" evidence="7">
    <location>
        <begin position="115"/>
        <end position="135"/>
    </location>
</feature>
<evidence type="ECO:0000256" key="6">
    <source>
        <dbReference type="SAM" id="MobiDB-lite"/>
    </source>
</evidence>
<feature type="transmembrane region" description="Helical" evidence="7">
    <location>
        <begin position="222"/>
        <end position="243"/>
    </location>
</feature>
<evidence type="ECO:0000256" key="4">
    <source>
        <dbReference type="ARBA" id="ARBA00022989"/>
    </source>
</evidence>
<evidence type="ECO:0000256" key="5">
    <source>
        <dbReference type="ARBA" id="ARBA00023136"/>
    </source>
</evidence>
<dbReference type="InterPro" id="IPR000620">
    <property type="entry name" value="EamA_dom"/>
</dbReference>
<evidence type="ECO:0000256" key="2">
    <source>
        <dbReference type="ARBA" id="ARBA00007362"/>
    </source>
</evidence>
<feature type="transmembrane region" description="Helical" evidence="7">
    <location>
        <begin position="286"/>
        <end position="303"/>
    </location>
</feature>
<dbReference type="InterPro" id="IPR037185">
    <property type="entry name" value="EmrE-like"/>
</dbReference>
<accession>A0A7Z7JIS8</accession>
<comment type="subcellular location">
    <subcellularLocation>
        <location evidence="1">Membrane</location>
        <topology evidence="1">Multi-pass membrane protein</topology>
    </subcellularLocation>
</comment>
<dbReference type="PANTHER" id="PTHR32322">
    <property type="entry name" value="INNER MEMBRANE TRANSPORTER"/>
    <property type="match status" value="1"/>
</dbReference>